<accession>A0A9Q8LIZ8</accession>
<dbReference type="SUPFAM" id="SSF82171">
    <property type="entry name" value="DPP6 N-terminal domain-like"/>
    <property type="match status" value="1"/>
</dbReference>
<proteinExistence type="predicted"/>
<dbReference type="KEGG" id="ffu:CLAFUR5_07617"/>
<dbReference type="AlphaFoldDB" id="A0A9Q8LIZ8"/>
<organism evidence="2 3">
    <name type="scientific">Passalora fulva</name>
    <name type="common">Tomato leaf mold</name>
    <name type="synonym">Cladosporium fulvum</name>
    <dbReference type="NCBI Taxonomy" id="5499"/>
    <lineage>
        <taxon>Eukaryota</taxon>
        <taxon>Fungi</taxon>
        <taxon>Dikarya</taxon>
        <taxon>Ascomycota</taxon>
        <taxon>Pezizomycotina</taxon>
        <taxon>Dothideomycetes</taxon>
        <taxon>Dothideomycetidae</taxon>
        <taxon>Mycosphaerellales</taxon>
        <taxon>Mycosphaerellaceae</taxon>
        <taxon>Fulvia</taxon>
    </lineage>
</organism>
<protein>
    <submittedName>
        <fullName evidence="2">Uncharacterized protein</fullName>
    </submittedName>
</protein>
<evidence type="ECO:0000313" key="2">
    <source>
        <dbReference type="EMBL" id="UJO18516.1"/>
    </source>
</evidence>
<dbReference type="OrthoDB" id="43744at2759"/>
<feature type="signal peptide" evidence="1">
    <location>
        <begin position="1"/>
        <end position="20"/>
    </location>
</feature>
<dbReference type="RefSeq" id="XP_047762882.1">
    <property type="nucleotide sequence ID" value="XM_047906765.1"/>
</dbReference>
<dbReference type="InterPro" id="IPR011659">
    <property type="entry name" value="WD40"/>
</dbReference>
<evidence type="ECO:0000256" key="1">
    <source>
        <dbReference type="SAM" id="SignalP"/>
    </source>
</evidence>
<name>A0A9Q8LIZ8_PASFU</name>
<dbReference type="GeneID" id="71987495"/>
<dbReference type="EMBL" id="CP090168">
    <property type="protein sequence ID" value="UJO18516.1"/>
    <property type="molecule type" value="Genomic_DNA"/>
</dbReference>
<keyword evidence="1" id="KW-0732">Signal</keyword>
<reference evidence="2" key="1">
    <citation type="submission" date="2021-12" db="EMBL/GenBank/DDBJ databases">
        <authorList>
            <person name="Zaccaron A."/>
            <person name="Stergiopoulos I."/>
        </authorList>
    </citation>
    <scope>NUCLEOTIDE SEQUENCE</scope>
    <source>
        <strain evidence="2">Race5_Kim</strain>
    </source>
</reference>
<sequence>MRGQSLTWACLAGSLATAQAQFQLEENVFDTSYLTARQAKAAGKKGVMMMNRFALKPPPDLFIANSDGTNAGKFLGNSSHHDYHASFSQDGQFVVFTSERNGLGNADLFRARANGSDI</sequence>
<feature type="chain" id="PRO_5040169115" evidence="1">
    <location>
        <begin position="21"/>
        <end position="118"/>
    </location>
</feature>
<dbReference type="Gene3D" id="2.120.10.30">
    <property type="entry name" value="TolB, C-terminal domain"/>
    <property type="match status" value="1"/>
</dbReference>
<dbReference type="Pfam" id="PF07676">
    <property type="entry name" value="PD40"/>
    <property type="match status" value="1"/>
</dbReference>
<evidence type="ECO:0000313" key="3">
    <source>
        <dbReference type="Proteomes" id="UP000756132"/>
    </source>
</evidence>
<reference evidence="2" key="2">
    <citation type="journal article" date="2022" name="Microb. Genom.">
        <title>A chromosome-scale genome assembly of the tomato pathogen Cladosporium fulvum reveals a compartmentalized genome architecture and the presence of a dispensable chromosome.</title>
        <authorList>
            <person name="Zaccaron A.Z."/>
            <person name="Chen L.H."/>
            <person name="Samaras A."/>
            <person name="Stergiopoulos I."/>
        </authorList>
    </citation>
    <scope>NUCLEOTIDE SEQUENCE</scope>
    <source>
        <strain evidence="2">Race5_Kim</strain>
    </source>
</reference>
<keyword evidence="3" id="KW-1185">Reference proteome</keyword>
<dbReference type="InterPro" id="IPR011042">
    <property type="entry name" value="6-blade_b-propeller_TolB-like"/>
</dbReference>
<dbReference type="Proteomes" id="UP000756132">
    <property type="component" value="Chromosome 6"/>
</dbReference>
<gene>
    <name evidence="2" type="ORF">CLAFUR5_07617</name>
</gene>